<feature type="compositionally biased region" description="Polar residues" evidence="1">
    <location>
        <begin position="127"/>
        <end position="145"/>
    </location>
</feature>
<accession>A0A1K0G1A5</accession>
<evidence type="ECO:0008006" key="5">
    <source>
        <dbReference type="Google" id="ProtNLM"/>
    </source>
</evidence>
<dbReference type="OrthoDB" id="2555781at2759"/>
<evidence type="ECO:0000256" key="1">
    <source>
        <dbReference type="SAM" id="MobiDB-lite"/>
    </source>
</evidence>
<feature type="region of interest" description="Disordered" evidence="1">
    <location>
        <begin position="127"/>
        <end position="146"/>
    </location>
</feature>
<evidence type="ECO:0000256" key="2">
    <source>
        <dbReference type="SAM" id="SignalP"/>
    </source>
</evidence>
<evidence type="ECO:0000313" key="4">
    <source>
        <dbReference type="Proteomes" id="UP000179920"/>
    </source>
</evidence>
<evidence type="ECO:0000313" key="3">
    <source>
        <dbReference type="EMBL" id="SAM80593.1"/>
    </source>
</evidence>
<protein>
    <recommendedName>
        <fullName evidence="5">DDE Tnp4 domain-containing protein</fullName>
    </recommendedName>
</protein>
<dbReference type="Proteomes" id="UP000179920">
    <property type="component" value="Chromosome IV"/>
</dbReference>
<name>A0A1K0G1A5_9BASI</name>
<organism evidence="3 4">
    <name type="scientific">Ustilago bromivora</name>
    <dbReference type="NCBI Taxonomy" id="307758"/>
    <lineage>
        <taxon>Eukaryota</taxon>
        <taxon>Fungi</taxon>
        <taxon>Dikarya</taxon>
        <taxon>Basidiomycota</taxon>
        <taxon>Ustilaginomycotina</taxon>
        <taxon>Ustilaginomycetes</taxon>
        <taxon>Ustilaginales</taxon>
        <taxon>Ustilaginaceae</taxon>
        <taxon>Ustilago</taxon>
    </lineage>
</organism>
<dbReference type="AlphaFoldDB" id="A0A1K0G1A5"/>
<feature type="chain" id="PRO_5009664032" description="DDE Tnp4 domain-containing protein" evidence="2">
    <location>
        <begin position="21"/>
        <end position="194"/>
    </location>
</feature>
<sequence length="194" mass="22057">MNITLVILPHSLCIVESVVGQPGSVQDSKVWTTGSNILKKPQLYLDEVQVWVEHAIAYLKNRFQCLNRYRGNMYYIKDHMTAARTIHACIVAHTFVSQYDGPDMVAELLHPSFSKEVVDDVVETLSTNPAQSGDMQSQRQANQVQYEEESMVSMQSMTQPALTWHCSSLAHDLREQMFQALFTVRGRAPEIRNL</sequence>
<proteinExistence type="predicted"/>
<gene>
    <name evidence="3" type="ORF">UBRO_21062</name>
</gene>
<feature type="signal peptide" evidence="2">
    <location>
        <begin position="1"/>
        <end position="20"/>
    </location>
</feature>
<keyword evidence="2" id="KW-0732">Signal</keyword>
<dbReference type="EMBL" id="LT558120">
    <property type="protein sequence ID" value="SAM80593.1"/>
    <property type="molecule type" value="Genomic_DNA"/>
</dbReference>
<reference evidence="4" key="1">
    <citation type="submission" date="2016-04" db="EMBL/GenBank/DDBJ databases">
        <authorList>
            <person name="Guldener U."/>
            <person name="Guldener U."/>
        </authorList>
    </citation>
    <scope>NUCLEOTIDE SEQUENCE [LARGE SCALE GENOMIC DNA]</scope>
    <source>
        <strain evidence="4">UB2112</strain>
    </source>
</reference>